<gene>
    <name evidence="1" type="ORF">VKT23_017440</name>
</gene>
<accession>A0ABR1IWG3</accession>
<evidence type="ECO:0008006" key="3">
    <source>
        <dbReference type="Google" id="ProtNLM"/>
    </source>
</evidence>
<sequence length="345" mass="38662">MASTSKINLELSSFPIELLSQIFSLACTDDGATIHSLSLVSRLFHSIALPLFYDALSLHTSEHLSYLCSLLPTLPSHLRQIHHLYVCLSPPEPRVDVSVDLQNLFAILSYASPTLETFSFVYPNTVLSSSTIARIFRTPFPYLRELSMHGFYPFPNASVIRMPMLERLHLSGNRNPYGLFHAGCLSNGMQNGKKDEGGLPSLTHLKVSGLHMASSFSMELERVIEISKDDGRPKSHNYRTDFDQIQLVQIPPRLECIVVQPGPMLSPPRGNPSTRSRTSLSGACVKKDMAMMEKLEHIAQCSQNEDGESLRVILEDRITGSEIEMKEVLYRDWRSRLDGGKGCWI</sequence>
<evidence type="ECO:0000313" key="2">
    <source>
        <dbReference type="Proteomes" id="UP001498398"/>
    </source>
</evidence>
<proteinExistence type="predicted"/>
<keyword evidence="2" id="KW-1185">Reference proteome</keyword>
<reference evidence="1 2" key="1">
    <citation type="submission" date="2024-01" db="EMBL/GenBank/DDBJ databases">
        <title>A draft genome for the cacao thread blight pathogen Marasmiellus scandens.</title>
        <authorList>
            <person name="Baruah I.K."/>
            <person name="Leung J."/>
            <person name="Bukari Y."/>
            <person name="Amoako-Attah I."/>
            <person name="Meinhardt L.W."/>
            <person name="Bailey B.A."/>
            <person name="Cohen S.P."/>
        </authorList>
    </citation>
    <scope>NUCLEOTIDE SEQUENCE [LARGE SCALE GENOMIC DNA]</scope>
    <source>
        <strain evidence="1 2">GH-19</strain>
    </source>
</reference>
<evidence type="ECO:0000313" key="1">
    <source>
        <dbReference type="EMBL" id="KAK7439870.1"/>
    </source>
</evidence>
<protein>
    <recommendedName>
        <fullName evidence="3">F-box domain-containing protein</fullName>
    </recommendedName>
</protein>
<organism evidence="1 2">
    <name type="scientific">Marasmiellus scandens</name>
    <dbReference type="NCBI Taxonomy" id="2682957"/>
    <lineage>
        <taxon>Eukaryota</taxon>
        <taxon>Fungi</taxon>
        <taxon>Dikarya</taxon>
        <taxon>Basidiomycota</taxon>
        <taxon>Agaricomycotina</taxon>
        <taxon>Agaricomycetes</taxon>
        <taxon>Agaricomycetidae</taxon>
        <taxon>Agaricales</taxon>
        <taxon>Marasmiineae</taxon>
        <taxon>Omphalotaceae</taxon>
        <taxon>Marasmiellus</taxon>
    </lineage>
</organism>
<name>A0ABR1IWG3_9AGAR</name>
<comment type="caution">
    <text evidence="1">The sequence shown here is derived from an EMBL/GenBank/DDBJ whole genome shotgun (WGS) entry which is preliminary data.</text>
</comment>
<dbReference type="Proteomes" id="UP001498398">
    <property type="component" value="Unassembled WGS sequence"/>
</dbReference>
<dbReference type="SUPFAM" id="SSF52047">
    <property type="entry name" value="RNI-like"/>
    <property type="match status" value="1"/>
</dbReference>
<dbReference type="EMBL" id="JBANRG010000071">
    <property type="protein sequence ID" value="KAK7439870.1"/>
    <property type="molecule type" value="Genomic_DNA"/>
</dbReference>